<evidence type="ECO:0000313" key="1">
    <source>
        <dbReference type="EMBL" id="GBD51336.1"/>
    </source>
</evidence>
<dbReference type="Proteomes" id="UP000236321">
    <property type="component" value="Unassembled WGS sequence"/>
</dbReference>
<dbReference type="AlphaFoldDB" id="A0A9P2YFS7"/>
<comment type="caution">
    <text evidence="1">The sequence shown here is derived from an EMBL/GenBank/DDBJ whole genome shotgun (WGS) entry which is preliminary data.</text>
</comment>
<accession>A0A9P2YFS7</accession>
<sequence>MLLQQDIDWTYLIQTSARHGVMPLLYRSLNATCPELVPKPILSQLRNFFHTNAQHNLLLTQELLRLLNLFQEHEIPAIPFKGPVLAASVYGNLARRQFGDLDILVHERDYQQAKELLLSQGYRMLYDSEHEANCLQAQLWHTEQQLSVDLHYGIPPKQLQLEQEALWECLASLSLAGTTIQVFSPEAHLLVLCVDGYKEYWHKLSRICDLAAMIGNQEIDWERLRELARKLKLERILSLGLLLTSELLEAPLPEKIWSRVEANSAIRGLAARLQKDLFSEENPQSHPFSLWTIALYHLYLSECQPDRLRYWLTPNTSDRAFLSLPASLSFFYYLLRPIRVIGKYGLSPFQGLFKQLRLEVSE</sequence>
<gene>
    <name evidence="1" type="ORF">BGM30_04290</name>
</gene>
<evidence type="ECO:0000313" key="2">
    <source>
        <dbReference type="Proteomes" id="UP000236321"/>
    </source>
</evidence>
<organism evidence="1 2">
    <name type="scientific">Microcystis aeruginosa NIES-298</name>
    <dbReference type="NCBI Taxonomy" id="449468"/>
    <lineage>
        <taxon>Bacteria</taxon>
        <taxon>Bacillati</taxon>
        <taxon>Cyanobacteriota</taxon>
        <taxon>Cyanophyceae</taxon>
        <taxon>Oscillatoriophycideae</taxon>
        <taxon>Chroococcales</taxon>
        <taxon>Microcystaceae</taxon>
        <taxon>Microcystis</taxon>
    </lineage>
</organism>
<name>A0A9P2YFS7_MICAE</name>
<dbReference type="Gene3D" id="3.30.460.40">
    <property type="match status" value="1"/>
</dbReference>
<protein>
    <recommendedName>
        <fullName evidence="3">Nucleotidyltransferase family protein</fullName>
    </recommendedName>
</protein>
<proteinExistence type="predicted"/>
<reference evidence="2" key="1">
    <citation type="submission" date="2017-12" db="EMBL/GenBank/DDBJ databases">
        <title>Improved Draft Genome Sequence of Microcystis aeruginosa NIES-298, a Microcystin-Producing Cyanobacterium from Lake Kasumigaura, Japan.</title>
        <authorList>
            <person name="Yamaguchi H."/>
            <person name="Suzuki S."/>
            <person name="Kawachi M."/>
        </authorList>
    </citation>
    <scope>NUCLEOTIDE SEQUENCE [LARGE SCALE GENOMIC DNA]</scope>
    <source>
        <strain evidence="2">NIES-298</strain>
    </source>
</reference>
<dbReference type="InterPro" id="IPR039498">
    <property type="entry name" value="NTP_transf_5"/>
</dbReference>
<dbReference type="EMBL" id="BEYQ01000001">
    <property type="protein sequence ID" value="GBD51336.1"/>
    <property type="molecule type" value="Genomic_DNA"/>
</dbReference>
<dbReference type="Pfam" id="PF14907">
    <property type="entry name" value="NTP_transf_5"/>
    <property type="match status" value="1"/>
</dbReference>
<evidence type="ECO:0008006" key="3">
    <source>
        <dbReference type="Google" id="ProtNLM"/>
    </source>
</evidence>